<reference evidence="1 2" key="1">
    <citation type="journal article" date="2014" name="Mol. Biol. Evol.">
        <title>Massive expansion of Ubiquitination-related gene families within the Chlamydiae.</title>
        <authorList>
            <person name="Domman D."/>
            <person name="Collingro A."/>
            <person name="Lagkouvardos I."/>
            <person name="Gehre L."/>
            <person name="Weinmaier T."/>
            <person name="Rattei T."/>
            <person name="Subtil A."/>
            <person name="Horn M."/>
        </authorList>
    </citation>
    <scope>NUCLEOTIDE SEQUENCE [LARGE SCALE GENOMIC DNA]</scope>
    <source>
        <strain evidence="1 2">EI2</strain>
    </source>
</reference>
<organism evidence="1 2">
    <name type="scientific">Candidatus Protochlamydia amoebophila</name>
    <dbReference type="NCBI Taxonomy" id="362787"/>
    <lineage>
        <taxon>Bacteria</taxon>
        <taxon>Pseudomonadati</taxon>
        <taxon>Chlamydiota</taxon>
        <taxon>Chlamydiia</taxon>
        <taxon>Parachlamydiales</taxon>
        <taxon>Parachlamydiaceae</taxon>
        <taxon>Candidatus Protochlamydia</taxon>
    </lineage>
</organism>
<protein>
    <submittedName>
        <fullName evidence="1">Uncharacterized protein</fullName>
    </submittedName>
</protein>
<dbReference type="PATRIC" id="fig|362787.3.peg.820"/>
<accession>A0A0C1HCH2</accession>
<evidence type="ECO:0000313" key="1">
    <source>
        <dbReference type="EMBL" id="KIC72473.1"/>
    </source>
</evidence>
<comment type="caution">
    <text evidence="1">The sequence shown here is derived from an EMBL/GenBank/DDBJ whole genome shotgun (WGS) entry which is preliminary data.</text>
</comment>
<dbReference type="EMBL" id="JSAN01000054">
    <property type="protein sequence ID" value="KIC72473.1"/>
    <property type="molecule type" value="Genomic_DNA"/>
</dbReference>
<dbReference type="AlphaFoldDB" id="A0A0C1HCH2"/>
<proteinExistence type="predicted"/>
<dbReference type="Proteomes" id="UP000031465">
    <property type="component" value="Unassembled WGS sequence"/>
</dbReference>
<gene>
    <name evidence="1" type="ORF">DB44_CH00030</name>
</gene>
<evidence type="ECO:0000313" key="2">
    <source>
        <dbReference type="Proteomes" id="UP000031465"/>
    </source>
</evidence>
<name>A0A0C1HCH2_9BACT</name>
<sequence>MKTFKTIFKAMLKLLNHCFSYTHPKGYFPSIMAFTFFKTVIQIALNLKILDFFESELTPI</sequence>